<feature type="compositionally biased region" description="Polar residues" evidence="1">
    <location>
        <begin position="238"/>
        <end position="248"/>
    </location>
</feature>
<dbReference type="Pfam" id="PF06985">
    <property type="entry name" value="HET"/>
    <property type="match status" value="1"/>
</dbReference>
<organism evidence="3 4">
    <name type="scientific">Fusarium longipes</name>
    <dbReference type="NCBI Taxonomy" id="694270"/>
    <lineage>
        <taxon>Eukaryota</taxon>
        <taxon>Fungi</taxon>
        <taxon>Dikarya</taxon>
        <taxon>Ascomycota</taxon>
        <taxon>Pezizomycotina</taxon>
        <taxon>Sordariomycetes</taxon>
        <taxon>Hypocreomycetidae</taxon>
        <taxon>Hypocreales</taxon>
        <taxon>Nectriaceae</taxon>
        <taxon>Fusarium</taxon>
    </lineage>
</organism>
<keyword evidence="4" id="KW-1185">Reference proteome</keyword>
<dbReference type="Proteomes" id="UP000266234">
    <property type="component" value="Unassembled WGS sequence"/>
</dbReference>
<dbReference type="PANTHER" id="PTHR33112">
    <property type="entry name" value="DOMAIN PROTEIN, PUTATIVE-RELATED"/>
    <property type="match status" value="1"/>
</dbReference>
<feature type="compositionally biased region" description="Acidic residues" evidence="1">
    <location>
        <begin position="249"/>
        <end position="259"/>
    </location>
</feature>
<proteinExistence type="predicted"/>
<evidence type="ECO:0000256" key="1">
    <source>
        <dbReference type="SAM" id="MobiDB-lite"/>
    </source>
</evidence>
<dbReference type="InterPro" id="IPR010730">
    <property type="entry name" value="HET"/>
</dbReference>
<evidence type="ECO:0000313" key="3">
    <source>
        <dbReference type="EMBL" id="RGP61095.1"/>
    </source>
</evidence>
<name>A0A395RLY2_9HYPO</name>
<dbReference type="STRING" id="694270.A0A395RLY2"/>
<protein>
    <recommendedName>
        <fullName evidence="2">Heterokaryon incompatibility domain-containing protein</fullName>
    </recommendedName>
</protein>
<dbReference type="OrthoDB" id="2958217at2759"/>
<sequence>MSTESNELHTTTTEDSTIVLNKPCEFCKVLEFDDASYGGETKIKENGELFLDFGKFLETKQDRIITSGLRRAKAIKAMSYAMQNSNPDAPKMVANTELGLAYTRSDELPDLPGLGNTASAGCVFCKVLQSDLREAWTMIEKNWEDEEEVERDEEDKKQEEEATMEQEEGEDADAEEDKGDEDDEDRGGESDEEEEKGGEEDEEDEGGKEDGDCGKAITVQENRPELNYNSEENDESSDFTSAVESNAFDTDDDEQEDTTVETLDEKKEEVSEVEQRGNEEEKVDEQEVEATEQSQPQVATTELRPSKAELVITEMTYKLRDYGPHGDHAQRTWLDALYIFFTIEYMGKKRRYSIHYNIYAEESDPCASWIEIKRRPFMSDQLSPASLKKMRKLIQASEKERPVKVTEESFLPTRLLDVQAACPSGLRLVITATDPEIFKLDASRRQYAALSYCWGSGDAALKQLKTTKDVLNDHLAEVPMEMVPQTVADSIRVCRVLGIRFLWVDALCIIQGDKEDWSKESFKMSDIYTNSYIALCIVQGDSCSSGFLHKDYNPANVRIKFQSKLDSSVSGNITLRMLHPPSETFRRYTKQDSKYGPTDDGPGNSDLGSAWSTRGWTFQEDQLAPRNVFFGNLTFHVSRGSELESADGSIVGHFRFIETMDSLQRALGTWYSMIDSYSRRNLSYEHDKFPAIAALAKSFSQTFKDQTYLAGLWESDIHKGLLWSTVAWMEFDDYQKLVSEKYTAPSWSWARRPLQAYWILSADKHTKSELIVRSSEIATEEHNKYGRISTGRLRLTARMFKPPTRRNGKIRIKHSYKYWKYMNSPSFSYMLWSKSNKYMAKIRFDWDSHSCISDNAYPRGPMNDIALVLTASIFPEDDPMLKSRDLPDDQEMLLGIVVIPSSQEEGAYEKVGVFFTEDRGKGGRKFWTDVPMQDLVLV</sequence>
<dbReference type="AlphaFoldDB" id="A0A395RLY2"/>
<gene>
    <name evidence="3" type="ORF">FLONG3_10650</name>
</gene>
<feature type="compositionally biased region" description="Acidic residues" evidence="1">
    <location>
        <begin position="161"/>
        <end position="207"/>
    </location>
</feature>
<evidence type="ECO:0000259" key="2">
    <source>
        <dbReference type="Pfam" id="PF06985"/>
    </source>
</evidence>
<feature type="compositionally biased region" description="Acidic residues" evidence="1">
    <location>
        <begin position="143"/>
        <end position="153"/>
    </location>
</feature>
<dbReference type="EMBL" id="PXOG01000321">
    <property type="protein sequence ID" value="RGP61095.1"/>
    <property type="molecule type" value="Genomic_DNA"/>
</dbReference>
<dbReference type="PANTHER" id="PTHR33112:SF16">
    <property type="entry name" value="HETEROKARYON INCOMPATIBILITY DOMAIN-CONTAINING PROTEIN"/>
    <property type="match status" value="1"/>
</dbReference>
<evidence type="ECO:0000313" key="4">
    <source>
        <dbReference type="Proteomes" id="UP000266234"/>
    </source>
</evidence>
<comment type="caution">
    <text evidence="3">The sequence shown here is derived from an EMBL/GenBank/DDBJ whole genome shotgun (WGS) entry which is preliminary data.</text>
</comment>
<feature type="domain" description="Heterokaryon incompatibility" evidence="2">
    <location>
        <begin position="447"/>
        <end position="620"/>
    </location>
</feature>
<feature type="compositionally biased region" description="Basic and acidic residues" evidence="1">
    <location>
        <begin position="263"/>
        <end position="280"/>
    </location>
</feature>
<feature type="compositionally biased region" description="Acidic residues" evidence="1">
    <location>
        <begin position="281"/>
        <end position="290"/>
    </location>
</feature>
<accession>A0A395RLY2</accession>
<feature type="region of interest" description="Disordered" evidence="1">
    <location>
        <begin position="141"/>
        <end position="303"/>
    </location>
</feature>
<reference evidence="3 4" key="1">
    <citation type="journal article" date="2018" name="PLoS Pathog.">
        <title>Evolution of structural diversity of trichothecenes, a family of toxins produced by plant pathogenic and entomopathogenic fungi.</title>
        <authorList>
            <person name="Proctor R.H."/>
            <person name="McCormick S.P."/>
            <person name="Kim H.S."/>
            <person name="Cardoza R.E."/>
            <person name="Stanley A.M."/>
            <person name="Lindo L."/>
            <person name="Kelly A."/>
            <person name="Brown D.W."/>
            <person name="Lee T."/>
            <person name="Vaughan M.M."/>
            <person name="Alexander N.J."/>
            <person name="Busman M."/>
            <person name="Gutierrez S."/>
        </authorList>
    </citation>
    <scope>NUCLEOTIDE SEQUENCE [LARGE SCALE GENOMIC DNA]</scope>
    <source>
        <strain evidence="3 4">NRRL 20695</strain>
    </source>
</reference>